<dbReference type="Proteomes" id="UP000237662">
    <property type="component" value="Unassembled WGS sequence"/>
</dbReference>
<name>A0A2S6I1A6_9BACT</name>
<dbReference type="Pfam" id="PF08327">
    <property type="entry name" value="AHSA1"/>
    <property type="match status" value="1"/>
</dbReference>
<feature type="domain" description="Activator of Hsp90 ATPase homologue 1/2-like C-terminal" evidence="2">
    <location>
        <begin position="26"/>
        <end position="138"/>
    </location>
</feature>
<dbReference type="InterPro" id="IPR023393">
    <property type="entry name" value="START-like_dom_sf"/>
</dbReference>
<evidence type="ECO:0000313" key="4">
    <source>
        <dbReference type="Proteomes" id="UP000237662"/>
    </source>
</evidence>
<evidence type="ECO:0000256" key="1">
    <source>
        <dbReference type="ARBA" id="ARBA00006817"/>
    </source>
</evidence>
<comment type="caution">
    <text evidence="3">The sequence shown here is derived from an EMBL/GenBank/DDBJ whole genome shotgun (WGS) entry which is preliminary data.</text>
</comment>
<gene>
    <name evidence="3" type="ORF">CLV84_3921</name>
</gene>
<evidence type="ECO:0000259" key="2">
    <source>
        <dbReference type="Pfam" id="PF08327"/>
    </source>
</evidence>
<keyword evidence="4" id="KW-1185">Reference proteome</keyword>
<dbReference type="Gene3D" id="3.30.530.20">
    <property type="match status" value="1"/>
</dbReference>
<dbReference type="AlphaFoldDB" id="A0A2S6I1A6"/>
<dbReference type="InterPro" id="IPR013538">
    <property type="entry name" value="ASHA1/2-like_C"/>
</dbReference>
<reference evidence="3 4" key="1">
    <citation type="submission" date="2018-02" db="EMBL/GenBank/DDBJ databases">
        <title>Genomic Encyclopedia of Archaeal and Bacterial Type Strains, Phase II (KMG-II): from individual species to whole genera.</title>
        <authorList>
            <person name="Goeker M."/>
        </authorList>
    </citation>
    <scope>NUCLEOTIDE SEQUENCE [LARGE SCALE GENOMIC DNA]</scope>
    <source>
        <strain evidence="3 4">DSM 29526</strain>
    </source>
</reference>
<dbReference type="SUPFAM" id="SSF55961">
    <property type="entry name" value="Bet v1-like"/>
    <property type="match status" value="1"/>
</dbReference>
<comment type="similarity">
    <text evidence="1">Belongs to the AHA1 family.</text>
</comment>
<dbReference type="EMBL" id="PTJC01000007">
    <property type="protein sequence ID" value="PPK84758.1"/>
    <property type="molecule type" value="Genomic_DNA"/>
</dbReference>
<evidence type="ECO:0000313" key="3">
    <source>
        <dbReference type="EMBL" id="PPK84758.1"/>
    </source>
</evidence>
<dbReference type="CDD" id="cd07814">
    <property type="entry name" value="SRPBCC_CalC_Aha1-like"/>
    <property type="match status" value="1"/>
</dbReference>
<organism evidence="3 4">
    <name type="scientific">Neolewinella xylanilytica</name>
    <dbReference type="NCBI Taxonomy" id="1514080"/>
    <lineage>
        <taxon>Bacteria</taxon>
        <taxon>Pseudomonadati</taxon>
        <taxon>Bacteroidota</taxon>
        <taxon>Saprospiria</taxon>
        <taxon>Saprospirales</taxon>
        <taxon>Lewinellaceae</taxon>
        <taxon>Neolewinella</taxon>
    </lineage>
</organism>
<accession>A0A2S6I1A6</accession>
<proteinExistence type="inferred from homology"/>
<dbReference type="RefSeq" id="WP_170067786.1">
    <property type="nucleotide sequence ID" value="NZ_PTJC01000007.1"/>
</dbReference>
<sequence length="150" mass="16880">MATVNDSSDDKATDQNRAIHVTYDLDASREKVWKALTEPKLVEQWLFPNDITPEVGRHFTFRTTPAPGFDGLINCEVKEVEAPRRLVYTWQTGPLDTVVNWSLESTDSGSTRLKLSHEGFRPEDDGIYNLLAGGWRDRSGALLKELVASM</sequence>
<protein>
    <submittedName>
        <fullName evidence="3">Uncharacterized protein YndB with AHSA1/START domain</fullName>
    </submittedName>
</protein>